<gene>
    <name evidence="6" type="ORF">C4K88_03710</name>
</gene>
<evidence type="ECO:0000313" key="7">
    <source>
        <dbReference type="Proteomes" id="UP000239297"/>
    </source>
</evidence>
<dbReference type="EMBL" id="PRKW01000001">
    <property type="protein sequence ID" value="PPB51069.1"/>
    <property type="molecule type" value="Genomic_DNA"/>
</dbReference>
<dbReference type="InterPro" id="IPR029063">
    <property type="entry name" value="SAM-dependent_MTases_sf"/>
</dbReference>
<dbReference type="GO" id="GO:0008168">
    <property type="term" value="F:methyltransferase activity"/>
    <property type="evidence" value="ECO:0007669"/>
    <property type="project" value="UniProtKB-KW"/>
</dbReference>
<dbReference type="AlphaFoldDB" id="A0A2S5J2K9"/>
<reference evidence="6 7" key="1">
    <citation type="journal article" date="2014" name="Int. J. Syst. Evol. Microbiol.">
        <title>Arthrobacter pityocampae sp. nov., isolated from Thaumetopoea pityocampa (Lep., Thaumetopoeidae).</title>
        <authorList>
            <person name="Ince I.A."/>
            <person name="Demirbag Z."/>
            <person name="Kati H."/>
        </authorList>
    </citation>
    <scope>NUCLEOTIDE SEQUENCE [LARGE SCALE GENOMIC DNA]</scope>
    <source>
        <strain evidence="6 7">Tp2</strain>
    </source>
</reference>
<evidence type="ECO:0000256" key="3">
    <source>
        <dbReference type="ARBA" id="ARBA00022691"/>
    </source>
</evidence>
<evidence type="ECO:0000256" key="1">
    <source>
        <dbReference type="ARBA" id="ARBA00022603"/>
    </source>
</evidence>
<organism evidence="6 7">
    <name type="scientific">Arthrobacter pityocampae</name>
    <dbReference type="NCBI Taxonomy" id="547334"/>
    <lineage>
        <taxon>Bacteria</taxon>
        <taxon>Bacillati</taxon>
        <taxon>Actinomycetota</taxon>
        <taxon>Actinomycetes</taxon>
        <taxon>Micrococcales</taxon>
        <taxon>Micrococcaceae</taxon>
        <taxon>Arthrobacter</taxon>
    </lineage>
</organism>
<dbReference type="CDD" id="cd02440">
    <property type="entry name" value="AdoMet_MTases"/>
    <property type="match status" value="1"/>
</dbReference>
<proteinExistence type="predicted"/>
<feature type="region of interest" description="Disordered" evidence="4">
    <location>
        <begin position="182"/>
        <end position="216"/>
    </location>
</feature>
<feature type="compositionally biased region" description="Pro residues" evidence="4">
    <location>
        <begin position="207"/>
        <end position="216"/>
    </location>
</feature>
<dbReference type="PANTHER" id="PTHR43464">
    <property type="entry name" value="METHYLTRANSFERASE"/>
    <property type="match status" value="1"/>
</dbReference>
<dbReference type="GO" id="GO:0032259">
    <property type="term" value="P:methylation"/>
    <property type="evidence" value="ECO:0007669"/>
    <property type="project" value="UniProtKB-KW"/>
</dbReference>
<dbReference type="Proteomes" id="UP000239297">
    <property type="component" value="Unassembled WGS sequence"/>
</dbReference>
<keyword evidence="1 6" id="KW-0489">Methyltransferase</keyword>
<accession>A0A2S5J2K9</accession>
<dbReference type="Pfam" id="PF13649">
    <property type="entry name" value="Methyltransf_25"/>
    <property type="match status" value="1"/>
</dbReference>
<evidence type="ECO:0000259" key="5">
    <source>
        <dbReference type="Pfam" id="PF13649"/>
    </source>
</evidence>
<sequence>MDGISEAYSRRAVEYSDLFGSMHAVHPSDRQLVADWADDVEGPVIDAGCGPGHWTSFLADRGLAARGVDLVPQFIDRARTAYPGVSFEVGSLDALDVDTGTVGGVLSWYSLIHHDPSSISSPLLEFHRVLSPGGTLLLGFFESPDIEQFDHAVAPAYRWPVGGLTKALASAGFDVIEAHTRRTKDQRPQAAIIARRRSTSSSGARPAPAPSRQPVG</sequence>
<name>A0A2S5J2K9_9MICC</name>
<dbReference type="Gene3D" id="3.40.50.150">
    <property type="entry name" value="Vaccinia Virus protein VP39"/>
    <property type="match status" value="1"/>
</dbReference>
<evidence type="ECO:0000256" key="2">
    <source>
        <dbReference type="ARBA" id="ARBA00022679"/>
    </source>
</evidence>
<feature type="domain" description="Methyltransferase" evidence="5">
    <location>
        <begin position="44"/>
        <end position="134"/>
    </location>
</feature>
<keyword evidence="3" id="KW-0949">S-adenosyl-L-methionine</keyword>
<comment type="caution">
    <text evidence="6">The sequence shown here is derived from an EMBL/GenBank/DDBJ whole genome shotgun (WGS) entry which is preliminary data.</text>
</comment>
<dbReference type="InterPro" id="IPR041698">
    <property type="entry name" value="Methyltransf_25"/>
</dbReference>
<dbReference type="SUPFAM" id="SSF53335">
    <property type="entry name" value="S-adenosyl-L-methionine-dependent methyltransferases"/>
    <property type="match status" value="1"/>
</dbReference>
<keyword evidence="7" id="KW-1185">Reference proteome</keyword>
<dbReference type="OrthoDB" id="9805171at2"/>
<evidence type="ECO:0000256" key="4">
    <source>
        <dbReference type="SAM" id="MobiDB-lite"/>
    </source>
</evidence>
<protein>
    <submittedName>
        <fullName evidence="6">SAM-dependent methyltransferase</fullName>
    </submittedName>
</protein>
<dbReference type="PANTHER" id="PTHR43464:SF19">
    <property type="entry name" value="UBIQUINONE BIOSYNTHESIS O-METHYLTRANSFERASE, MITOCHONDRIAL"/>
    <property type="match status" value="1"/>
</dbReference>
<evidence type="ECO:0000313" key="6">
    <source>
        <dbReference type="EMBL" id="PPB51069.1"/>
    </source>
</evidence>
<keyword evidence="2 6" id="KW-0808">Transferase</keyword>